<keyword evidence="1" id="KW-1133">Transmembrane helix</keyword>
<evidence type="ECO:0000256" key="1">
    <source>
        <dbReference type="SAM" id="Phobius"/>
    </source>
</evidence>
<name>A0A1G1XMW5_9BACT</name>
<dbReference type="EMBL" id="MHIA01000030">
    <property type="protein sequence ID" value="OGY41358.1"/>
    <property type="molecule type" value="Genomic_DNA"/>
</dbReference>
<comment type="caution">
    <text evidence="2">The sequence shown here is derived from an EMBL/GenBank/DDBJ whole genome shotgun (WGS) entry which is preliminary data.</text>
</comment>
<protein>
    <recommendedName>
        <fullName evidence="4">Fibronectin type-III domain-containing protein</fullName>
    </recommendedName>
</protein>
<feature type="transmembrane region" description="Helical" evidence="1">
    <location>
        <begin position="20"/>
        <end position="42"/>
    </location>
</feature>
<evidence type="ECO:0000313" key="3">
    <source>
        <dbReference type="Proteomes" id="UP000176260"/>
    </source>
</evidence>
<keyword evidence="1" id="KW-0812">Transmembrane</keyword>
<keyword evidence="1" id="KW-0472">Membrane</keyword>
<organism evidence="2 3">
    <name type="scientific">Candidatus Buchananbacteria bacterium RBG_13_39_9</name>
    <dbReference type="NCBI Taxonomy" id="1797531"/>
    <lineage>
        <taxon>Bacteria</taxon>
        <taxon>Candidatus Buchananiibacteriota</taxon>
    </lineage>
</organism>
<dbReference type="AlphaFoldDB" id="A0A1G1XMW5"/>
<reference evidence="2 3" key="1">
    <citation type="journal article" date="2016" name="Nat. Commun.">
        <title>Thousands of microbial genomes shed light on interconnected biogeochemical processes in an aquifer system.</title>
        <authorList>
            <person name="Anantharaman K."/>
            <person name="Brown C.T."/>
            <person name="Hug L.A."/>
            <person name="Sharon I."/>
            <person name="Castelle C.J."/>
            <person name="Probst A.J."/>
            <person name="Thomas B.C."/>
            <person name="Singh A."/>
            <person name="Wilkins M.J."/>
            <person name="Karaoz U."/>
            <person name="Brodie E.L."/>
            <person name="Williams K.H."/>
            <person name="Hubbard S.S."/>
            <person name="Banfield J.F."/>
        </authorList>
    </citation>
    <scope>NUCLEOTIDE SEQUENCE [LARGE SCALE GENOMIC DNA]</scope>
</reference>
<proteinExistence type="predicted"/>
<gene>
    <name evidence="2" type="ORF">A2Y67_01315</name>
</gene>
<sequence>MANGKNKKSGAMRLILQNNFLAFFMVLILVIAINHVVFSYLLKNREKAGAFTSGFGLNLFSYPAGFTGANIPVGTNMQLLADMWLPNAWTNDNLTCNYKLGTPCFPLVEADGLATLGAGADDDGAAGSPFNLVPFGGNYFDIFFNWGDYYCADSCTAPTEFYKDGSGPAPFGDCIPGNSVAPDIIFLDTSGVIGVLDAGAWTNVGVGTNKCGWIHSELVNANNAWDYCDPVATPGCGATETESIWAPYFTGDTVLAEGSDWANPVLGQWQGDSFAAWVGNETFYDADIDGKFGGIGGWAQGTSGDEPVIIDLDGDNIYSDSPDTLLDANGSTAGVGTDDDVIADGTVLTPLALGDGVCLNTGGLGGVGQMIIYVDGSGDCRPGNGGLDTLIRDDTATGLPAIIAGFGAFPYTFMPVVGPVSYYDADFSGTWTWGAGAAATESLWAELQGLNQWHPAIEGPIAFEADGTFSLVGPGVPPNLDDDPLTPGAPLTYLQPADNICFAFPPIGVGLEDIYIDGNGNCIPGDGGLDTLLMDVTLDGLIPPSTFGGTWASGAGNFAYFDHLPPFGAYTVGPIALFTESLWGEFGSSLTYTASADTDVYSTGLALAGDALIFGAGPSGYNLQYLDTDGSGTLTATDTVVEDNGNIQTGPVPLPGNNVLDRGPEDYIEMAMIQNIGTALPGSDISNIYFCRPGVDAWCGTGDAGEICSAAIPYQAAESAWFEPNMPLSPLSVSVSPKLCIFADISPIATAGRTIQLQIPQLVDTGAIPGRYDAGVGEMGVFNYSNNDGPTDAPITLPYVFTITALPIYSGGGGVPADTTAPSQAINIQLTADYTGKVILTWTDPVDSDLSQIIIKEEYQGQIASSEAVNKGVETLLLTGRQVSGVYTYYISTRDSSGNESAVIEITVTIPSQGEVTAIPSAPPTPILPLPSPELTLPSGIEIGDLLKNATTSTVYVIGNDKKRHVFPNEATFFTWFKDFSQIKVVSDDILSQIVLDSNVTVGPGTKLVKIQTDPKVYAVEPGSILRAIKTEAIARELYGYNWAARILDVPDVFFMDYKVNSEISQAIHPTASLIQYQGATDIYYIENSTKRLVVPDVFAYNQYWNEFVLKNVLTSKVYTAGENLPQMSIVDQMHLK</sequence>
<accession>A0A1G1XMW5</accession>
<dbReference type="Proteomes" id="UP000176260">
    <property type="component" value="Unassembled WGS sequence"/>
</dbReference>
<evidence type="ECO:0000313" key="2">
    <source>
        <dbReference type="EMBL" id="OGY41358.1"/>
    </source>
</evidence>
<evidence type="ECO:0008006" key="4">
    <source>
        <dbReference type="Google" id="ProtNLM"/>
    </source>
</evidence>